<evidence type="ECO:0000313" key="1">
    <source>
        <dbReference type="EMBL" id="GJS51191.1"/>
    </source>
</evidence>
<proteinExistence type="predicted"/>
<comment type="caution">
    <text evidence="1">The sequence shown here is derived from an EMBL/GenBank/DDBJ whole genome shotgun (WGS) entry which is preliminary data.</text>
</comment>
<dbReference type="EMBL" id="BQNB010008568">
    <property type="protein sequence ID" value="GJS51191.1"/>
    <property type="molecule type" value="Genomic_DNA"/>
</dbReference>
<dbReference type="InterPro" id="IPR012677">
    <property type="entry name" value="Nucleotide-bd_a/b_plait_sf"/>
</dbReference>
<dbReference type="Gene3D" id="3.30.70.330">
    <property type="match status" value="1"/>
</dbReference>
<name>A0ABQ4WE98_9ASTR</name>
<accession>A0ABQ4WE98</accession>
<protein>
    <submittedName>
        <fullName evidence="1">Polypyrimidine tract-binding protein homolog 3</fullName>
    </submittedName>
</protein>
<dbReference type="Proteomes" id="UP001151760">
    <property type="component" value="Unassembled WGS sequence"/>
</dbReference>
<dbReference type="PANTHER" id="PTHR15592">
    <property type="entry name" value="MATRIN 3/NUCLEAR PROTEIN 220-RELATED"/>
    <property type="match status" value="1"/>
</dbReference>
<gene>
    <name evidence="1" type="ORF">Tco_0624553</name>
</gene>
<sequence>MLATLGKVFSLAHIDEARFEKERSTIAIAKPNDLTARVQVQDLEKTTQGRGDEPNRILLVTIHHMIYPITVEVLHQIFSPQGFKHAIAVRNSLQGSDIYEDCCQLAIEFSNLKEIQGNQDEYICYYYWENCFSILNANEADNTKPPLFADTFCNNGGDDLETFGPMTLAEEVVKSGHSSTLLWNTEVHELSNYGK</sequence>
<organism evidence="1 2">
    <name type="scientific">Tanacetum coccineum</name>
    <dbReference type="NCBI Taxonomy" id="301880"/>
    <lineage>
        <taxon>Eukaryota</taxon>
        <taxon>Viridiplantae</taxon>
        <taxon>Streptophyta</taxon>
        <taxon>Embryophyta</taxon>
        <taxon>Tracheophyta</taxon>
        <taxon>Spermatophyta</taxon>
        <taxon>Magnoliopsida</taxon>
        <taxon>eudicotyledons</taxon>
        <taxon>Gunneridae</taxon>
        <taxon>Pentapetalae</taxon>
        <taxon>asterids</taxon>
        <taxon>campanulids</taxon>
        <taxon>Asterales</taxon>
        <taxon>Asteraceae</taxon>
        <taxon>Asteroideae</taxon>
        <taxon>Anthemideae</taxon>
        <taxon>Anthemidinae</taxon>
        <taxon>Tanacetum</taxon>
    </lineage>
</organism>
<evidence type="ECO:0000313" key="2">
    <source>
        <dbReference type="Proteomes" id="UP001151760"/>
    </source>
</evidence>
<reference evidence="1" key="1">
    <citation type="journal article" date="2022" name="Int. J. Mol. Sci.">
        <title>Draft Genome of Tanacetum Coccineum: Genomic Comparison of Closely Related Tanacetum-Family Plants.</title>
        <authorList>
            <person name="Yamashiro T."/>
            <person name="Shiraishi A."/>
            <person name="Nakayama K."/>
            <person name="Satake H."/>
        </authorList>
    </citation>
    <scope>NUCLEOTIDE SEQUENCE</scope>
</reference>
<keyword evidence="2" id="KW-1185">Reference proteome</keyword>
<reference evidence="1" key="2">
    <citation type="submission" date="2022-01" db="EMBL/GenBank/DDBJ databases">
        <authorList>
            <person name="Yamashiro T."/>
            <person name="Shiraishi A."/>
            <person name="Satake H."/>
            <person name="Nakayama K."/>
        </authorList>
    </citation>
    <scope>NUCLEOTIDE SEQUENCE</scope>
</reference>